<dbReference type="AlphaFoldDB" id="A0A811K922"/>
<evidence type="ECO:0000259" key="13">
    <source>
        <dbReference type="PROSITE" id="PS50860"/>
    </source>
</evidence>
<evidence type="ECO:0000256" key="4">
    <source>
        <dbReference type="ARBA" id="ARBA00022598"/>
    </source>
</evidence>
<keyword evidence="7" id="KW-0862">Zinc</keyword>
<evidence type="ECO:0000256" key="12">
    <source>
        <dbReference type="ARBA" id="ARBA00048300"/>
    </source>
</evidence>
<evidence type="ECO:0000256" key="10">
    <source>
        <dbReference type="ARBA" id="ARBA00022917"/>
    </source>
</evidence>
<evidence type="ECO:0000256" key="9">
    <source>
        <dbReference type="ARBA" id="ARBA00022884"/>
    </source>
</evidence>
<dbReference type="GO" id="GO:0000049">
    <property type="term" value="F:tRNA binding"/>
    <property type="evidence" value="ECO:0007669"/>
    <property type="project" value="UniProtKB-KW"/>
</dbReference>
<keyword evidence="11" id="KW-0030">Aminoacyl-tRNA synthetase</keyword>
<keyword evidence="15" id="KW-1185">Reference proteome</keyword>
<evidence type="ECO:0000256" key="1">
    <source>
        <dbReference type="ARBA" id="ARBA00008226"/>
    </source>
</evidence>
<organism evidence="14 15">
    <name type="scientific">Bursaphelenchus okinawaensis</name>
    <dbReference type="NCBI Taxonomy" id="465554"/>
    <lineage>
        <taxon>Eukaryota</taxon>
        <taxon>Metazoa</taxon>
        <taxon>Ecdysozoa</taxon>
        <taxon>Nematoda</taxon>
        <taxon>Chromadorea</taxon>
        <taxon>Rhabditida</taxon>
        <taxon>Tylenchina</taxon>
        <taxon>Tylenchomorpha</taxon>
        <taxon>Aphelenchoidea</taxon>
        <taxon>Aphelenchoididae</taxon>
        <taxon>Bursaphelenchus</taxon>
    </lineage>
</organism>
<dbReference type="OrthoDB" id="2423964at2759"/>
<dbReference type="InterPro" id="IPR050058">
    <property type="entry name" value="Ala-tRNA_ligase"/>
</dbReference>
<dbReference type="InterPro" id="IPR002318">
    <property type="entry name" value="Ala-tRNA-lgiase_IIc"/>
</dbReference>
<keyword evidence="8" id="KW-0067">ATP-binding</keyword>
<dbReference type="InterPro" id="IPR018165">
    <property type="entry name" value="Ala-tRNA-synth_IIc_core"/>
</dbReference>
<dbReference type="PROSITE" id="PS50860">
    <property type="entry name" value="AA_TRNA_LIGASE_II_ALA"/>
    <property type="match status" value="1"/>
</dbReference>
<keyword evidence="3" id="KW-0820">tRNA-binding</keyword>
<dbReference type="EMBL" id="CAJFDH010000002">
    <property type="protein sequence ID" value="CAD5211881.1"/>
    <property type="molecule type" value="Genomic_DNA"/>
</dbReference>
<dbReference type="PANTHER" id="PTHR11777">
    <property type="entry name" value="ALANYL-TRNA SYNTHETASE"/>
    <property type="match status" value="1"/>
</dbReference>
<dbReference type="InterPro" id="IPR045864">
    <property type="entry name" value="aa-tRNA-synth_II/BPL/LPL"/>
</dbReference>
<evidence type="ECO:0000256" key="8">
    <source>
        <dbReference type="ARBA" id="ARBA00022840"/>
    </source>
</evidence>
<keyword evidence="5" id="KW-0479">Metal-binding</keyword>
<reference evidence="14" key="1">
    <citation type="submission" date="2020-09" db="EMBL/GenBank/DDBJ databases">
        <authorList>
            <person name="Kikuchi T."/>
        </authorList>
    </citation>
    <scope>NUCLEOTIDE SEQUENCE</scope>
    <source>
        <strain evidence="14">SH1</strain>
    </source>
</reference>
<dbReference type="GO" id="GO:0006419">
    <property type="term" value="P:alanyl-tRNA aminoacylation"/>
    <property type="evidence" value="ECO:0007669"/>
    <property type="project" value="InterPro"/>
</dbReference>
<evidence type="ECO:0000313" key="15">
    <source>
        <dbReference type="Proteomes" id="UP000614601"/>
    </source>
</evidence>
<dbReference type="PRINTS" id="PR00980">
    <property type="entry name" value="TRNASYNTHALA"/>
</dbReference>
<comment type="catalytic activity">
    <reaction evidence="12">
        <text>tRNA(Ala) + L-alanine + ATP = L-alanyl-tRNA(Ala) + AMP + diphosphate</text>
        <dbReference type="Rhea" id="RHEA:12540"/>
        <dbReference type="Rhea" id="RHEA-COMP:9657"/>
        <dbReference type="Rhea" id="RHEA-COMP:9923"/>
        <dbReference type="ChEBI" id="CHEBI:30616"/>
        <dbReference type="ChEBI" id="CHEBI:33019"/>
        <dbReference type="ChEBI" id="CHEBI:57972"/>
        <dbReference type="ChEBI" id="CHEBI:78442"/>
        <dbReference type="ChEBI" id="CHEBI:78497"/>
        <dbReference type="ChEBI" id="CHEBI:456215"/>
        <dbReference type="EC" id="6.1.1.7"/>
    </reaction>
</comment>
<gene>
    <name evidence="14" type="ORF">BOKJ2_LOCUS3923</name>
</gene>
<keyword evidence="9" id="KW-0694">RNA-binding</keyword>
<dbReference type="GO" id="GO:0005524">
    <property type="term" value="F:ATP binding"/>
    <property type="evidence" value="ECO:0007669"/>
    <property type="project" value="UniProtKB-KW"/>
</dbReference>
<dbReference type="GO" id="GO:0046872">
    <property type="term" value="F:metal ion binding"/>
    <property type="evidence" value="ECO:0007669"/>
    <property type="project" value="UniProtKB-KW"/>
</dbReference>
<comment type="caution">
    <text evidence="14">The sequence shown here is derived from an EMBL/GenBank/DDBJ whole genome shotgun (WGS) entry which is preliminary data.</text>
</comment>
<proteinExistence type="inferred from homology"/>
<keyword evidence="4" id="KW-0436">Ligase</keyword>
<comment type="similarity">
    <text evidence="1">Belongs to the class-II aminoacyl-tRNA synthetase family.</text>
</comment>
<dbReference type="GO" id="GO:0005739">
    <property type="term" value="C:mitochondrion"/>
    <property type="evidence" value="ECO:0007669"/>
    <property type="project" value="TreeGrafter"/>
</dbReference>
<dbReference type="Proteomes" id="UP000783686">
    <property type="component" value="Unassembled WGS sequence"/>
</dbReference>
<dbReference type="PANTHER" id="PTHR11777:SF9">
    <property type="entry name" value="ALANINE--TRNA LIGASE, CYTOPLASMIC"/>
    <property type="match status" value="1"/>
</dbReference>
<keyword evidence="6" id="KW-0547">Nucleotide-binding</keyword>
<evidence type="ECO:0000256" key="2">
    <source>
        <dbReference type="ARBA" id="ARBA00013168"/>
    </source>
</evidence>
<dbReference type="InterPro" id="IPR018164">
    <property type="entry name" value="Ala-tRNA-synth_IIc_N"/>
</dbReference>
<evidence type="ECO:0000256" key="7">
    <source>
        <dbReference type="ARBA" id="ARBA00022833"/>
    </source>
</evidence>
<evidence type="ECO:0000313" key="14">
    <source>
        <dbReference type="EMBL" id="CAD5211881.1"/>
    </source>
</evidence>
<dbReference type="EMBL" id="CAJFCW020000002">
    <property type="protein sequence ID" value="CAG9094617.1"/>
    <property type="molecule type" value="Genomic_DNA"/>
</dbReference>
<dbReference type="EC" id="6.1.1.7" evidence="2"/>
<accession>A0A811K922</accession>
<name>A0A811K922_9BILA</name>
<sequence length="462" mass="52988">MISRNFSLFTRRYASNLSGSEVKHEFLRFFEQKAHKIVPSGSVIADDPTLAFTNAGMNQFKPIFLGQVESCFPRVANSQICIRTGGKHNDLEDVGRDMHHQTMFEMLGNWSFGDYYNKEACEFAWEFLTEKMKIPAHRLYVTYFNGDRTLGLKPDIACRDIWRSLGVLEGHIVPAGYESNFWEMADRGPCGPCTEIHVDRRDRTGQSHLVNVDGSDVIELWNLVFMQYNRTDNTVFESLPTKNIDCGMGFERLVSIVQGVDSNYRTDLFMPLLKKIDQLSEVEPNCDEIEIAYRILADHLRAVPVALAGGANPSANRFRALRAMLKHMVTISRETLNIGDRLPELVEYSLDFLGLAFPQLQVEQNRKLILKTIAQELKAQGKYKRTSELAFFDMINGLKRGEKLSVGKQLYLFVNFNCKLEWMKEFGERKGVVLEDGFDKLYEEYRVTKVMPWTKTKSFAAN</sequence>
<dbReference type="Pfam" id="PF01411">
    <property type="entry name" value="tRNA-synt_2c"/>
    <property type="match status" value="1"/>
</dbReference>
<protein>
    <recommendedName>
        <fullName evidence="2">alanine--tRNA ligase</fullName>
        <ecNumber evidence="2">6.1.1.7</ecNumber>
    </recommendedName>
</protein>
<dbReference type="SUPFAM" id="SSF101353">
    <property type="entry name" value="Putative anticodon-binding domain of alanyl-tRNA synthetase (AlaRS)"/>
    <property type="match status" value="1"/>
</dbReference>
<dbReference type="GO" id="GO:0004813">
    <property type="term" value="F:alanine-tRNA ligase activity"/>
    <property type="evidence" value="ECO:0007669"/>
    <property type="project" value="UniProtKB-EC"/>
</dbReference>
<dbReference type="Proteomes" id="UP000614601">
    <property type="component" value="Unassembled WGS sequence"/>
</dbReference>
<dbReference type="InterPro" id="IPR018162">
    <property type="entry name" value="Ala-tRNA-ligase_IIc_anticod-bd"/>
</dbReference>
<evidence type="ECO:0000256" key="5">
    <source>
        <dbReference type="ARBA" id="ARBA00022723"/>
    </source>
</evidence>
<dbReference type="FunFam" id="3.30.930.10:FF:000011">
    <property type="entry name" value="Alanine--tRNA ligase, cytoplasmic"/>
    <property type="match status" value="1"/>
</dbReference>
<evidence type="ECO:0000256" key="11">
    <source>
        <dbReference type="ARBA" id="ARBA00023146"/>
    </source>
</evidence>
<evidence type="ECO:0000256" key="6">
    <source>
        <dbReference type="ARBA" id="ARBA00022741"/>
    </source>
</evidence>
<feature type="domain" description="Alanyl-transfer RNA synthetases family profile" evidence="13">
    <location>
        <begin position="17"/>
        <end position="446"/>
    </location>
</feature>
<dbReference type="Gene3D" id="3.30.930.10">
    <property type="entry name" value="Bira Bifunctional Protein, Domain 2"/>
    <property type="match status" value="1"/>
</dbReference>
<dbReference type="CDD" id="cd00673">
    <property type="entry name" value="AlaRS_core"/>
    <property type="match status" value="1"/>
</dbReference>
<dbReference type="GO" id="GO:0002161">
    <property type="term" value="F:aminoacyl-tRNA deacylase activity"/>
    <property type="evidence" value="ECO:0007669"/>
    <property type="project" value="TreeGrafter"/>
</dbReference>
<evidence type="ECO:0000256" key="3">
    <source>
        <dbReference type="ARBA" id="ARBA00022555"/>
    </source>
</evidence>
<dbReference type="SUPFAM" id="SSF55681">
    <property type="entry name" value="Class II aaRS and biotin synthetases"/>
    <property type="match status" value="1"/>
</dbReference>
<keyword evidence="10" id="KW-0648">Protein biosynthesis</keyword>